<keyword evidence="2" id="KW-0812">Transmembrane</keyword>
<evidence type="ECO:0000256" key="1">
    <source>
        <dbReference type="SAM" id="MobiDB-lite"/>
    </source>
</evidence>
<sequence>MSEAVPLQSAAIRQITRVVRSEIKHSGPLPNPAVLAGYEAVQNGFAERIVAMAEREQEHRHSMDRLDVSQSYRLASRGQLFALVALAIMAALAITLAVVGEPVWATVAGGVDVAAVVGVFITGQRRTDEQPASEPTGQARDSLPPAEQDQADAAQ</sequence>
<accession>A0ABZ1XL56</accession>
<reference evidence="3" key="1">
    <citation type="submission" date="2022-10" db="EMBL/GenBank/DDBJ databases">
        <title>The complete genomes of actinobacterial strains from the NBC collection.</title>
        <authorList>
            <person name="Joergensen T.S."/>
            <person name="Alvarez Arevalo M."/>
            <person name="Sterndorff E.B."/>
            <person name="Faurdal D."/>
            <person name="Vuksanovic O."/>
            <person name="Mourched A.-S."/>
            <person name="Charusanti P."/>
            <person name="Shaw S."/>
            <person name="Blin K."/>
            <person name="Weber T."/>
        </authorList>
    </citation>
    <scope>NUCLEOTIDE SEQUENCE</scope>
    <source>
        <strain evidence="3">NBC_00668</strain>
    </source>
</reference>
<evidence type="ECO:0000256" key="2">
    <source>
        <dbReference type="SAM" id="Phobius"/>
    </source>
</evidence>
<dbReference type="Pfam" id="PF10097">
    <property type="entry name" value="DUF2335"/>
    <property type="match status" value="1"/>
</dbReference>
<name>A0ABZ1XL56_9ACTN</name>
<gene>
    <name evidence="3" type="ORF">OG515_19665</name>
</gene>
<dbReference type="InterPro" id="IPR019284">
    <property type="entry name" value="RP532"/>
</dbReference>
<dbReference type="RefSeq" id="WP_329400504.1">
    <property type="nucleotide sequence ID" value="NZ_CP109019.1"/>
</dbReference>
<dbReference type="Proteomes" id="UP001432060">
    <property type="component" value="Chromosome"/>
</dbReference>
<evidence type="ECO:0000313" key="3">
    <source>
        <dbReference type="EMBL" id="WUT84253.1"/>
    </source>
</evidence>
<feature type="region of interest" description="Disordered" evidence="1">
    <location>
        <begin position="126"/>
        <end position="155"/>
    </location>
</feature>
<protein>
    <submittedName>
        <fullName evidence="3">DUF2335 domain-containing protein</fullName>
    </submittedName>
</protein>
<keyword evidence="4" id="KW-1185">Reference proteome</keyword>
<dbReference type="EMBL" id="CP109019">
    <property type="protein sequence ID" value="WUT84253.1"/>
    <property type="molecule type" value="Genomic_DNA"/>
</dbReference>
<proteinExistence type="predicted"/>
<evidence type="ECO:0000313" key="4">
    <source>
        <dbReference type="Proteomes" id="UP001432060"/>
    </source>
</evidence>
<organism evidence="3 4">
    <name type="scientific">Streptomyces melanogenes</name>
    <dbReference type="NCBI Taxonomy" id="67326"/>
    <lineage>
        <taxon>Bacteria</taxon>
        <taxon>Bacillati</taxon>
        <taxon>Actinomycetota</taxon>
        <taxon>Actinomycetes</taxon>
        <taxon>Kitasatosporales</taxon>
        <taxon>Streptomycetaceae</taxon>
        <taxon>Streptomyces</taxon>
    </lineage>
</organism>
<feature type="transmembrane region" description="Helical" evidence="2">
    <location>
        <begin position="104"/>
        <end position="123"/>
    </location>
</feature>
<keyword evidence="2" id="KW-0472">Membrane</keyword>
<keyword evidence="2" id="KW-1133">Transmembrane helix</keyword>
<feature type="transmembrane region" description="Helical" evidence="2">
    <location>
        <begin position="80"/>
        <end position="98"/>
    </location>
</feature>